<protein>
    <submittedName>
        <fullName evidence="3">Anti-ECFsigma factor, ChrR</fullName>
    </submittedName>
</protein>
<dbReference type="InterPro" id="IPR014710">
    <property type="entry name" value="RmlC-like_jellyroll"/>
</dbReference>
<organism evidence="3 4">
    <name type="scientific">Pseudoxanthomonas indica</name>
    <dbReference type="NCBI Taxonomy" id="428993"/>
    <lineage>
        <taxon>Bacteria</taxon>
        <taxon>Pseudomonadati</taxon>
        <taxon>Pseudomonadota</taxon>
        <taxon>Gammaproteobacteria</taxon>
        <taxon>Lysobacterales</taxon>
        <taxon>Lysobacteraceae</taxon>
        <taxon>Pseudoxanthomonas</taxon>
    </lineage>
</organism>
<dbReference type="OrthoDB" id="2988517at2"/>
<dbReference type="SUPFAM" id="SSF51182">
    <property type="entry name" value="RmlC-like cupins"/>
    <property type="match status" value="1"/>
</dbReference>
<name>A0A1T5ITT5_9GAMM</name>
<evidence type="ECO:0000256" key="1">
    <source>
        <dbReference type="SAM" id="SignalP"/>
    </source>
</evidence>
<keyword evidence="1" id="KW-0732">Signal</keyword>
<feature type="domain" description="ChrR-like cupin" evidence="2">
    <location>
        <begin position="117"/>
        <end position="205"/>
    </location>
</feature>
<keyword evidence="4" id="KW-1185">Reference proteome</keyword>
<dbReference type="Pfam" id="PF12973">
    <property type="entry name" value="Cupin_7"/>
    <property type="match status" value="1"/>
</dbReference>
<dbReference type="Proteomes" id="UP000190341">
    <property type="component" value="Unassembled WGS sequence"/>
</dbReference>
<evidence type="ECO:0000259" key="2">
    <source>
        <dbReference type="Pfam" id="PF12973"/>
    </source>
</evidence>
<accession>A0A1T5ITT5</accession>
<dbReference type="NCBIfam" id="TIGR02451">
    <property type="entry name" value="anti_sig_ChrR"/>
    <property type="match status" value="1"/>
</dbReference>
<dbReference type="STRING" id="428993.SAMN06296058_0238"/>
<dbReference type="AlphaFoldDB" id="A0A1T5ITT5"/>
<dbReference type="RefSeq" id="WP_079722665.1">
    <property type="nucleotide sequence ID" value="NZ_BMCL01000003.1"/>
</dbReference>
<dbReference type="InterPro" id="IPR041916">
    <property type="entry name" value="Anti_sigma_zinc_sf"/>
</dbReference>
<dbReference type="EMBL" id="FUZV01000001">
    <property type="protein sequence ID" value="SKC42579.1"/>
    <property type="molecule type" value="Genomic_DNA"/>
</dbReference>
<dbReference type="CDD" id="cd20301">
    <property type="entry name" value="cupin_ChrR"/>
    <property type="match status" value="1"/>
</dbReference>
<proteinExistence type="predicted"/>
<evidence type="ECO:0000313" key="4">
    <source>
        <dbReference type="Proteomes" id="UP000190341"/>
    </source>
</evidence>
<dbReference type="InterPro" id="IPR025979">
    <property type="entry name" value="ChrR-like_cupin_dom"/>
</dbReference>
<dbReference type="InterPro" id="IPR012807">
    <property type="entry name" value="Anti-sigma_ChrR"/>
</dbReference>
<sequence length="227" mass="24385">MTPRHHLDSATVVAFAAGTLSPALAAVAASHLEVCAQCRQQVRKGERLGGLLLEQQQPGHASHARRESLRQDILAQLDEAPVAPPASPFRNAIDGPREADPDRLPVSLHAYFGETYSALRWRWMGPGMHMIRAQGLQQGQLILLKIAAGKSMPIHSHGGSELTQILKGAYTDALGRFAVGDVADLDSEVEHQPVTVPGVACICVSALDAPLRFPGWLARKLQPLIGL</sequence>
<dbReference type="Gene3D" id="1.10.10.1320">
    <property type="entry name" value="Anti-sigma factor, zinc-finger domain"/>
    <property type="match status" value="1"/>
</dbReference>
<evidence type="ECO:0000313" key="3">
    <source>
        <dbReference type="EMBL" id="SKC42579.1"/>
    </source>
</evidence>
<reference evidence="3 4" key="1">
    <citation type="submission" date="2017-02" db="EMBL/GenBank/DDBJ databases">
        <authorList>
            <person name="Peterson S.W."/>
        </authorList>
    </citation>
    <scope>NUCLEOTIDE SEQUENCE [LARGE SCALE GENOMIC DNA]</scope>
    <source>
        <strain evidence="3 4">P15</strain>
    </source>
</reference>
<dbReference type="Gene3D" id="2.60.120.10">
    <property type="entry name" value="Jelly Rolls"/>
    <property type="match status" value="1"/>
</dbReference>
<feature type="signal peptide" evidence="1">
    <location>
        <begin position="1"/>
        <end position="25"/>
    </location>
</feature>
<dbReference type="InterPro" id="IPR011051">
    <property type="entry name" value="RmlC_Cupin_sf"/>
</dbReference>
<gene>
    <name evidence="3" type="ORF">SAMN06296058_0238</name>
</gene>
<feature type="chain" id="PRO_5013364127" evidence="1">
    <location>
        <begin position="26"/>
        <end position="227"/>
    </location>
</feature>